<feature type="coiled-coil region" evidence="3">
    <location>
        <begin position="12"/>
        <end position="39"/>
    </location>
</feature>
<evidence type="ECO:0000256" key="1">
    <source>
        <dbReference type="ARBA" id="ARBA00022465"/>
    </source>
</evidence>
<dbReference type="PANTHER" id="PTHR37813">
    <property type="entry name" value="FELS-2 PROPHAGE PROTEIN"/>
    <property type="match status" value="1"/>
</dbReference>
<keyword evidence="2" id="KW-1188">Viral release from host cell</keyword>
<feature type="coiled-coil region" evidence="3">
    <location>
        <begin position="124"/>
        <end position="282"/>
    </location>
</feature>
<feature type="coiled-coil region" evidence="3">
    <location>
        <begin position="844"/>
        <end position="929"/>
    </location>
</feature>
<evidence type="ECO:0000313" key="5">
    <source>
        <dbReference type="EMBL" id="DAF52612.1"/>
    </source>
</evidence>
<evidence type="ECO:0000256" key="2">
    <source>
        <dbReference type="ARBA" id="ARBA00022612"/>
    </source>
</evidence>
<dbReference type="PANTHER" id="PTHR37813:SF1">
    <property type="entry name" value="FELS-2 PROPHAGE PROTEIN"/>
    <property type="match status" value="1"/>
</dbReference>
<dbReference type="Pfam" id="PF10145">
    <property type="entry name" value="PhageMin_Tail"/>
    <property type="match status" value="1"/>
</dbReference>
<proteinExistence type="predicted"/>
<sequence>MAKKLTVDIEARDNASDKIKKLNKELTALDRAYKVSQDTLKKQGDSYRTLQQSLDHYSKAIKISEDKIKSINTALKETFKERTNEKRALKETQDSLKKLQDGYTKNQEVLKNVRSEFKSIYSEKKQLIKAYDEENKKLKVLNDRQKEIAKLEGKKSQAYEKASAEMKKQEAVVKNLSKSMQENANRHKALKTELRDRATLENKLTNNIKKHESNISKLTKKTDDYKRQLNLANEQLKNHKTSLSFVNEEYKKDAIKKQISNMKEYKEQLQKTAEAYNKVGNTLLKMSAPALLFTGFGIKEAIAFESAFAGVRKTVDATDQQFEKLKQTITSMSERMPQSANEIAKVMEMAGQLGIGINDLEKFSETMIKLGDSTNIASDEAAKLLAQYTNITGMDKSNIDRLASTIVDLGNNTATTEADIVSMMHSLAGMGANFKLTDHQIAGISATLTSVGIASEKGGTAMGKFMMKVLGAGGRTGEEFRKMGKEAGLTDKEIQKMARESGNQLHNFANITGLTADKFREVVKNNPAEALRLVVEGLGKMKDSGQDITTVLDTLGIKEVRLRDTVLRLAGGHKELTKNLNLSKRAWEENTALETEAQKRYATTESKLKMLKNQFSNVARELAVEFLPILLKIMENGKAFLSWVRNLDTGFKKIIVGLAGLTAGLGVVFKAMGMLNKFKAVIVGINLALGKMTATPLMKVAEGGAGAMEKLGGAVGLTTKGINLFNPAVLGMGVAIATVTTAFATWNSVLADGNKTILDAQDKVTIWDKWINLLTGTTKKSTKELEEQGYKFSETGHLSTEFAKKVGIARESTGRLALELERLGKSDFKVGKFDNISTDISKGIDEAIKTLQAKGQEIEQATRQAFSRDGVLTEEEEKTVQWLLKDNQTQIQHLEELEKEKNAILKKAYDEKRNLTKEENKRLNEINKEAWQMNLNGSAKTQEDLLYMKKKFINEMGNLDLKGQSDLIKEKKAQTDKEIADIKAQWDTKIELAKENAQKLSGAEREEAEKNIKLMEETRDKDIENAKKHYNDLLEAVKEKYPEIAKEIDEISGEILTNNDKKLQQDLANWNKHHEEMYTLNETGWNEVLDKTTGTTKQVFQVVDENTGKVIACYDNQTREIHASSEASKKKLQELMKTTQFTQTQMGAEFLNMTSTFSSTTKLNVGQMRILQEQFGFTADKAGNLSGTISDLNGNPVQVQVNKDGTIRNLDEIRKKINSVPTHKNVTINVQAVGNLGAVSALYGHASGTNYLRGYASGINYLPSFANGGMVRTRVNEMGWELFDLPRGTAGRMLGNHRGDDIMDLPTGTRITNHIASTRLMIDAVKNEVKKQMQPIYRGINNIGRSKEEKIVKQEVTVHFDNVVIRDDRDIKKIMQEMRYELNKEVV</sequence>
<feature type="domain" description="Phage tail tape measure protein" evidence="4">
    <location>
        <begin position="327"/>
        <end position="520"/>
    </location>
</feature>
<protein>
    <submittedName>
        <fullName evidence="5">Minor tail protein</fullName>
    </submittedName>
</protein>
<dbReference type="EMBL" id="BK032640">
    <property type="protein sequence ID" value="DAF52612.1"/>
    <property type="molecule type" value="Genomic_DNA"/>
</dbReference>
<organism evidence="5">
    <name type="scientific">Siphoviridae sp. ctnR613</name>
    <dbReference type="NCBI Taxonomy" id="2827939"/>
    <lineage>
        <taxon>Viruses</taxon>
        <taxon>Duplodnaviria</taxon>
        <taxon>Heunggongvirae</taxon>
        <taxon>Uroviricota</taxon>
        <taxon>Caudoviricetes</taxon>
    </lineage>
</organism>
<accession>A0A8S5SNG4</accession>
<dbReference type="InterPro" id="IPR010090">
    <property type="entry name" value="Phage_tape_meas"/>
</dbReference>
<keyword evidence="1" id="KW-1245">Viral tail assembly</keyword>
<evidence type="ECO:0000259" key="4">
    <source>
        <dbReference type="Pfam" id="PF10145"/>
    </source>
</evidence>
<evidence type="ECO:0000256" key="3">
    <source>
        <dbReference type="SAM" id="Coils"/>
    </source>
</evidence>
<reference evidence="5" key="1">
    <citation type="journal article" date="2021" name="Proc. Natl. Acad. Sci. U.S.A.">
        <title>A Catalog of Tens of Thousands of Viruses from Human Metagenomes Reveals Hidden Associations with Chronic Diseases.</title>
        <authorList>
            <person name="Tisza M.J."/>
            <person name="Buck C.B."/>
        </authorList>
    </citation>
    <scope>NUCLEOTIDE SEQUENCE</scope>
    <source>
        <strain evidence="5">CtnR613</strain>
    </source>
</reference>
<name>A0A8S5SNG4_9CAUD</name>
<keyword evidence="3" id="KW-0175">Coiled coil</keyword>
<dbReference type="NCBIfam" id="TIGR01760">
    <property type="entry name" value="tape_meas_TP901"/>
    <property type="match status" value="1"/>
</dbReference>
<dbReference type="GO" id="GO:0098003">
    <property type="term" value="P:viral tail assembly"/>
    <property type="evidence" value="ECO:0007669"/>
    <property type="project" value="UniProtKB-KW"/>
</dbReference>